<organism evidence="2 3">
    <name type="scientific">Dyella lutea</name>
    <dbReference type="NCBI Taxonomy" id="2950441"/>
    <lineage>
        <taxon>Bacteria</taxon>
        <taxon>Pseudomonadati</taxon>
        <taxon>Pseudomonadota</taxon>
        <taxon>Gammaproteobacteria</taxon>
        <taxon>Lysobacterales</taxon>
        <taxon>Rhodanobacteraceae</taxon>
        <taxon>Dyella</taxon>
    </lineage>
</organism>
<gene>
    <name evidence="2" type="ORF">NC595_15090</name>
</gene>
<name>A0ABT1FDC4_9GAMM</name>
<dbReference type="EMBL" id="JAMZEK010000003">
    <property type="protein sequence ID" value="MCP1375374.1"/>
    <property type="molecule type" value="Genomic_DNA"/>
</dbReference>
<accession>A0ABT1FDC4</accession>
<protein>
    <submittedName>
        <fullName evidence="2">Uncharacterized protein</fullName>
    </submittedName>
</protein>
<comment type="caution">
    <text evidence="2">The sequence shown here is derived from an EMBL/GenBank/DDBJ whole genome shotgun (WGS) entry which is preliminary data.</text>
</comment>
<sequence>MPVPHQLTDPIPAPQPPAASCVLGNFPAVCVSQALAWIEAWRGKLQQANDDRATTARIAGQPAPASSAAGP</sequence>
<keyword evidence="3" id="KW-1185">Reference proteome</keyword>
<reference evidence="2 3" key="1">
    <citation type="submission" date="2022-06" db="EMBL/GenBank/DDBJ databases">
        <title>Dyella sp. Sa strain:Sa Genome sequencing.</title>
        <authorList>
            <person name="Park S."/>
        </authorList>
    </citation>
    <scope>NUCLEOTIDE SEQUENCE [LARGE SCALE GENOMIC DNA]</scope>
    <source>
        <strain evidence="2 3">Sa</strain>
    </source>
</reference>
<evidence type="ECO:0000256" key="1">
    <source>
        <dbReference type="SAM" id="MobiDB-lite"/>
    </source>
</evidence>
<dbReference type="Proteomes" id="UP001204615">
    <property type="component" value="Unassembled WGS sequence"/>
</dbReference>
<feature type="compositionally biased region" description="Low complexity" evidence="1">
    <location>
        <begin position="59"/>
        <end position="71"/>
    </location>
</feature>
<evidence type="ECO:0000313" key="3">
    <source>
        <dbReference type="Proteomes" id="UP001204615"/>
    </source>
</evidence>
<proteinExistence type="predicted"/>
<feature type="region of interest" description="Disordered" evidence="1">
    <location>
        <begin position="48"/>
        <end position="71"/>
    </location>
</feature>
<dbReference type="RefSeq" id="WP_253567821.1">
    <property type="nucleotide sequence ID" value="NZ_JAMZEK010000003.1"/>
</dbReference>
<evidence type="ECO:0000313" key="2">
    <source>
        <dbReference type="EMBL" id="MCP1375374.1"/>
    </source>
</evidence>